<evidence type="ECO:0000313" key="4">
    <source>
        <dbReference type="Proteomes" id="UP001373714"/>
    </source>
</evidence>
<accession>A0AAV9V8B6</accession>
<dbReference type="AlphaFoldDB" id="A0AAV9V8B6"/>
<feature type="region of interest" description="Disordered" evidence="1">
    <location>
        <begin position="238"/>
        <end position="269"/>
    </location>
</feature>
<gene>
    <name evidence="3" type="ORF">TWF730_007382</name>
</gene>
<evidence type="ECO:0000256" key="2">
    <source>
        <dbReference type="SAM" id="Phobius"/>
    </source>
</evidence>
<feature type="region of interest" description="Disordered" evidence="1">
    <location>
        <begin position="1"/>
        <end position="41"/>
    </location>
</feature>
<keyword evidence="2" id="KW-0812">Transmembrane</keyword>
<dbReference type="Proteomes" id="UP001373714">
    <property type="component" value="Unassembled WGS sequence"/>
</dbReference>
<evidence type="ECO:0000313" key="3">
    <source>
        <dbReference type="EMBL" id="KAK6358028.1"/>
    </source>
</evidence>
<comment type="caution">
    <text evidence="3">The sequence shown here is derived from an EMBL/GenBank/DDBJ whole genome shotgun (WGS) entry which is preliminary data.</text>
</comment>
<feature type="region of interest" description="Disordered" evidence="1">
    <location>
        <begin position="163"/>
        <end position="196"/>
    </location>
</feature>
<feature type="compositionally biased region" description="Polar residues" evidence="1">
    <location>
        <begin position="1"/>
        <end position="10"/>
    </location>
</feature>
<keyword evidence="2" id="KW-1133">Transmembrane helix</keyword>
<dbReference type="EMBL" id="JAVHNS010000004">
    <property type="protein sequence ID" value="KAK6358028.1"/>
    <property type="molecule type" value="Genomic_DNA"/>
</dbReference>
<sequence>MADPLSSTSNGSRGFPDPGPPFPPPKIKPSDGAFETTNIPISGTRPVELGITLRSPTNMSIKGALSLTDEEYEEIRDSMDGAIQNEDFLRDLDVDPKNSTEEQRKHFHDLLSGHLSIDLVENKHLVNKLTVRYKAVSPWLLYKFALLRRKKYKNMLKSNGWKDDAANESHSTIDIGNPNVKEDKAAATAPAAGKGKKKKKKKAKVYKIKLFGDTESDMSSSILHAYLEADFNNKYGKGRRLSETSSETSDEEPQTGDETGGKGTQANEANGKTSNIAQLAKSMNIWLLYIPAICVAIGSIIVGALFYKYKDN</sequence>
<keyword evidence="4" id="KW-1185">Reference proteome</keyword>
<protein>
    <submittedName>
        <fullName evidence="3">Uncharacterized protein</fullName>
    </submittedName>
</protein>
<organism evidence="3 4">
    <name type="scientific">Orbilia blumenaviensis</name>
    <dbReference type="NCBI Taxonomy" id="1796055"/>
    <lineage>
        <taxon>Eukaryota</taxon>
        <taxon>Fungi</taxon>
        <taxon>Dikarya</taxon>
        <taxon>Ascomycota</taxon>
        <taxon>Pezizomycotina</taxon>
        <taxon>Orbiliomycetes</taxon>
        <taxon>Orbiliales</taxon>
        <taxon>Orbiliaceae</taxon>
        <taxon>Orbilia</taxon>
    </lineage>
</organism>
<keyword evidence="2" id="KW-0472">Membrane</keyword>
<name>A0AAV9V8B6_9PEZI</name>
<evidence type="ECO:0000256" key="1">
    <source>
        <dbReference type="SAM" id="MobiDB-lite"/>
    </source>
</evidence>
<proteinExistence type="predicted"/>
<feature type="transmembrane region" description="Helical" evidence="2">
    <location>
        <begin position="286"/>
        <end position="307"/>
    </location>
</feature>
<feature type="compositionally biased region" description="Pro residues" evidence="1">
    <location>
        <begin position="17"/>
        <end position="27"/>
    </location>
</feature>
<reference evidence="3 4" key="1">
    <citation type="submission" date="2019-10" db="EMBL/GenBank/DDBJ databases">
        <authorList>
            <person name="Palmer J.M."/>
        </authorList>
    </citation>
    <scope>NUCLEOTIDE SEQUENCE [LARGE SCALE GENOMIC DNA]</scope>
    <source>
        <strain evidence="3 4">TWF730</strain>
    </source>
</reference>